<evidence type="ECO:0000256" key="1">
    <source>
        <dbReference type="ARBA" id="ARBA00006432"/>
    </source>
</evidence>
<accession>A0A7S1S0I0</accession>
<dbReference type="NCBIfam" id="TIGR02188">
    <property type="entry name" value="Ac_CoA_lig_AcsA"/>
    <property type="match status" value="1"/>
</dbReference>
<dbReference type="InterPro" id="IPR020845">
    <property type="entry name" value="AMP-binding_CS"/>
</dbReference>
<feature type="domain" description="AMP-binding enzyme C-terminal" evidence="7">
    <location>
        <begin position="543"/>
        <end position="621"/>
    </location>
</feature>
<dbReference type="InterPro" id="IPR032387">
    <property type="entry name" value="ACAS_N"/>
</dbReference>
<evidence type="ECO:0000259" key="7">
    <source>
        <dbReference type="Pfam" id="PF13193"/>
    </source>
</evidence>
<dbReference type="FunFam" id="3.30.300.30:FF:000004">
    <property type="entry name" value="Acetyl-coenzyme A synthetase"/>
    <property type="match status" value="1"/>
</dbReference>
<dbReference type="InterPro" id="IPR025110">
    <property type="entry name" value="AMP-bd_C"/>
</dbReference>
<dbReference type="FunFam" id="3.40.50.12780:FF:000001">
    <property type="entry name" value="Acetyl-coenzyme A synthetase"/>
    <property type="match status" value="1"/>
</dbReference>
<dbReference type="GO" id="GO:0016208">
    <property type="term" value="F:AMP binding"/>
    <property type="evidence" value="ECO:0007669"/>
    <property type="project" value="InterPro"/>
</dbReference>
<keyword evidence="3 5" id="KW-0547">Nucleotide-binding</keyword>
<proteinExistence type="inferred from homology"/>
<name>A0A7S1S0I0_ALECA</name>
<keyword evidence="4 5" id="KW-0067">ATP-binding</keyword>
<evidence type="ECO:0000256" key="4">
    <source>
        <dbReference type="ARBA" id="ARBA00022840"/>
    </source>
</evidence>
<dbReference type="EC" id="6.2.1.1" evidence="5"/>
<dbReference type="CDD" id="cd05966">
    <property type="entry name" value="ACS"/>
    <property type="match status" value="1"/>
</dbReference>
<evidence type="ECO:0000256" key="3">
    <source>
        <dbReference type="ARBA" id="ARBA00022741"/>
    </source>
</evidence>
<sequence>MAAAAEEKIAEKGLPVDEKYDPPMGGHRFHVPNMEEYNAMYQRSIGPDRENFWAEQAQSLRWMRPFRKVVSEDMYTGDVRWFVDGKLNVCDNCVDRWAEVAPERTAIIYEGDEPTEVRKISFKELLQETSRVANLYKYYGARKYDRVTVYMPMVPEAAYVMLACTRIGCIHSVVFAGFSASALRDRMVDAQSPIVVTADEGLRGKKAIPLKKVMDEAMEGCDFVRTCFVLKRTGGPVTMKEGRDVWLLESMAGMRPYCPPEEMDSEDFLFMLYTSGSTGKPKGVAHCTAGYLLWTSLTVKTIFDLHVGDCYASVADIGWITGHSYIIYGPLANGVSTFMFESVPTYPDAGRYWDMVQRHKITQFYTAPTAIRTLMRSGPEWVKKYDRSSLRVLGSVGEPINPEAWRWYYDVVGDKRCPIVDTFWQTETGGFMMTPMPGSHMLKPGSCTLPMFGVDPRVLDPTTGKVLEGDNVAGVLVFAKSWPSMLRTVYGDHQRMLDTYLKPYPGYYLTGDGCVRDKDGYYWITGRVDDVINVSGHRIGSAEVEHALVGHASTAEAAVVGYPHEVKGSGLFCYVILKEGITGDDALKTELKQAVRKMVGPFAQPDHIIFTSALPKTRSGKIMRRILRKIAENDTSNLGDTSTLLDPSIVDELKEKAAVLFK</sequence>
<feature type="domain" description="Acetyl-coenzyme A synthetase N-terminal" evidence="8">
    <location>
        <begin position="37"/>
        <end position="93"/>
    </location>
</feature>
<dbReference type="NCBIfam" id="NF001208">
    <property type="entry name" value="PRK00174.1"/>
    <property type="match status" value="1"/>
</dbReference>
<keyword evidence="2 5" id="KW-0436">Ligase</keyword>
<evidence type="ECO:0000259" key="6">
    <source>
        <dbReference type="Pfam" id="PF00501"/>
    </source>
</evidence>
<organism evidence="9">
    <name type="scientific">Alexandrium catenella</name>
    <name type="common">Red tide dinoflagellate</name>
    <name type="synonym">Gonyaulax catenella</name>
    <dbReference type="NCBI Taxonomy" id="2925"/>
    <lineage>
        <taxon>Eukaryota</taxon>
        <taxon>Sar</taxon>
        <taxon>Alveolata</taxon>
        <taxon>Dinophyceae</taxon>
        <taxon>Gonyaulacales</taxon>
        <taxon>Pyrocystaceae</taxon>
        <taxon>Alexandrium</taxon>
    </lineage>
</organism>
<reference evidence="9" key="1">
    <citation type="submission" date="2021-01" db="EMBL/GenBank/DDBJ databases">
        <authorList>
            <person name="Corre E."/>
            <person name="Pelletier E."/>
            <person name="Niang G."/>
            <person name="Scheremetjew M."/>
            <person name="Finn R."/>
            <person name="Kale V."/>
            <person name="Holt S."/>
            <person name="Cochrane G."/>
            <person name="Meng A."/>
            <person name="Brown T."/>
            <person name="Cohen L."/>
        </authorList>
    </citation>
    <scope>NUCLEOTIDE SEQUENCE</scope>
    <source>
        <strain evidence="9">OF101</strain>
    </source>
</reference>
<comment type="similarity">
    <text evidence="1 5">Belongs to the ATP-dependent AMP-binding enzyme family.</text>
</comment>
<dbReference type="Pfam" id="PF00501">
    <property type="entry name" value="AMP-binding"/>
    <property type="match status" value="1"/>
</dbReference>
<dbReference type="Pfam" id="PF13193">
    <property type="entry name" value="AMP-binding_C"/>
    <property type="match status" value="1"/>
</dbReference>
<evidence type="ECO:0000313" key="9">
    <source>
        <dbReference type="EMBL" id="CAD9181107.1"/>
    </source>
</evidence>
<dbReference type="GO" id="GO:0019427">
    <property type="term" value="P:acetyl-CoA biosynthetic process from acetate"/>
    <property type="evidence" value="ECO:0007669"/>
    <property type="project" value="InterPro"/>
</dbReference>
<dbReference type="InterPro" id="IPR042099">
    <property type="entry name" value="ANL_N_sf"/>
</dbReference>
<evidence type="ECO:0000259" key="8">
    <source>
        <dbReference type="Pfam" id="PF16177"/>
    </source>
</evidence>
<dbReference type="SUPFAM" id="SSF56801">
    <property type="entry name" value="Acetyl-CoA synthetase-like"/>
    <property type="match status" value="1"/>
</dbReference>
<feature type="domain" description="AMP-dependent synthetase/ligase" evidence="6">
    <location>
        <begin position="95"/>
        <end position="480"/>
    </location>
</feature>
<dbReference type="Pfam" id="PF16177">
    <property type="entry name" value="ACAS_N"/>
    <property type="match status" value="1"/>
</dbReference>
<dbReference type="InterPro" id="IPR000873">
    <property type="entry name" value="AMP-dep_synth/lig_dom"/>
</dbReference>
<dbReference type="PANTHER" id="PTHR24095:SF14">
    <property type="entry name" value="ACETYL-COENZYME A SYNTHETASE 1"/>
    <property type="match status" value="1"/>
</dbReference>
<dbReference type="Gene3D" id="3.30.300.30">
    <property type="match status" value="1"/>
</dbReference>
<dbReference type="PANTHER" id="PTHR24095">
    <property type="entry name" value="ACETYL-COENZYME A SYNTHETASE"/>
    <property type="match status" value="1"/>
</dbReference>
<dbReference type="InterPro" id="IPR045851">
    <property type="entry name" value="AMP-bd_C_sf"/>
</dbReference>
<dbReference type="Gene3D" id="3.40.50.12780">
    <property type="entry name" value="N-terminal domain of ligase-like"/>
    <property type="match status" value="1"/>
</dbReference>
<evidence type="ECO:0000256" key="2">
    <source>
        <dbReference type="ARBA" id="ARBA00022598"/>
    </source>
</evidence>
<protein>
    <recommendedName>
        <fullName evidence="5">Acetyl-coenzyme A synthetase</fullName>
        <ecNumber evidence="5">6.2.1.1</ecNumber>
    </recommendedName>
</protein>
<dbReference type="AlphaFoldDB" id="A0A7S1S0I0"/>
<dbReference type="InterPro" id="IPR011904">
    <property type="entry name" value="Ac_CoA_lig"/>
</dbReference>
<evidence type="ECO:0000256" key="5">
    <source>
        <dbReference type="RuleBase" id="RU361147"/>
    </source>
</evidence>
<dbReference type="GO" id="GO:0003987">
    <property type="term" value="F:acetate-CoA ligase activity"/>
    <property type="evidence" value="ECO:0007669"/>
    <property type="project" value="UniProtKB-UniRule"/>
</dbReference>
<comment type="catalytic activity">
    <reaction evidence="5">
        <text>acetate + ATP + CoA = acetyl-CoA + AMP + diphosphate</text>
        <dbReference type="Rhea" id="RHEA:23176"/>
        <dbReference type="ChEBI" id="CHEBI:30089"/>
        <dbReference type="ChEBI" id="CHEBI:30616"/>
        <dbReference type="ChEBI" id="CHEBI:33019"/>
        <dbReference type="ChEBI" id="CHEBI:57287"/>
        <dbReference type="ChEBI" id="CHEBI:57288"/>
        <dbReference type="ChEBI" id="CHEBI:456215"/>
        <dbReference type="EC" id="6.2.1.1"/>
    </reaction>
</comment>
<dbReference type="EMBL" id="HBGE01097227">
    <property type="protein sequence ID" value="CAD9181107.1"/>
    <property type="molecule type" value="Transcribed_RNA"/>
</dbReference>
<dbReference type="PROSITE" id="PS00455">
    <property type="entry name" value="AMP_BINDING"/>
    <property type="match status" value="1"/>
</dbReference>
<dbReference type="GO" id="GO:0005524">
    <property type="term" value="F:ATP binding"/>
    <property type="evidence" value="ECO:0007669"/>
    <property type="project" value="UniProtKB-UniRule"/>
</dbReference>
<gene>
    <name evidence="9" type="ORF">ACAT0790_LOCUS57879</name>
</gene>